<keyword evidence="2" id="KW-1185">Reference proteome</keyword>
<dbReference type="EMBL" id="JH668603">
    <property type="protein sequence ID" value="KAG6458991.1"/>
    <property type="molecule type" value="Genomic_DNA"/>
</dbReference>
<evidence type="ECO:0000313" key="1">
    <source>
        <dbReference type="EMBL" id="KAG6458991.1"/>
    </source>
</evidence>
<sequence>MGTDTKTYLEPLHSKFQEKFPHMTVSRQRLSDQRRAIVRNNLLPQQTIDSIYREVKEDLEKTHTQIQQTQQIQSHLYIQGTQQLGQRMRWTTEYNETIIAAYYKITKLETDKTSYRTLLHQHCVTAFPHLAHVSEQRVSDQRRVIINNRLISPERIAVIKEQVAQELQINDLEIQTNTLEQNTA</sequence>
<protein>
    <submittedName>
        <fullName evidence="1">Uncharacterized protein</fullName>
    </submittedName>
</protein>
<name>A0A922CUV0_MANSE</name>
<accession>A0A922CUV0</accession>
<dbReference type="AlphaFoldDB" id="A0A922CUV0"/>
<organism evidence="1 2">
    <name type="scientific">Manduca sexta</name>
    <name type="common">Tobacco hawkmoth</name>
    <name type="synonym">Tobacco hornworm</name>
    <dbReference type="NCBI Taxonomy" id="7130"/>
    <lineage>
        <taxon>Eukaryota</taxon>
        <taxon>Metazoa</taxon>
        <taxon>Ecdysozoa</taxon>
        <taxon>Arthropoda</taxon>
        <taxon>Hexapoda</taxon>
        <taxon>Insecta</taxon>
        <taxon>Pterygota</taxon>
        <taxon>Neoptera</taxon>
        <taxon>Endopterygota</taxon>
        <taxon>Lepidoptera</taxon>
        <taxon>Glossata</taxon>
        <taxon>Ditrysia</taxon>
        <taxon>Bombycoidea</taxon>
        <taxon>Sphingidae</taxon>
        <taxon>Sphinginae</taxon>
        <taxon>Sphingini</taxon>
        <taxon>Manduca</taxon>
    </lineage>
</organism>
<evidence type="ECO:0000313" key="2">
    <source>
        <dbReference type="Proteomes" id="UP000791440"/>
    </source>
</evidence>
<dbReference type="Proteomes" id="UP000791440">
    <property type="component" value="Unassembled WGS sequence"/>
</dbReference>
<reference evidence="1" key="1">
    <citation type="journal article" date="2016" name="Insect Biochem. Mol. Biol.">
        <title>Multifaceted biological insights from a draft genome sequence of the tobacco hornworm moth, Manduca sexta.</title>
        <authorList>
            <person name="Kanost M.R."/>
            <person name="Arrese E.L."/>
            <person name="Cao X."/>
            <person name="Chen Y.R."/>
            <person name="Chellapilla S."/>
            <person name="Goldsmith M.R."/>
            <person name="Grosse-Wilde E."/>
            <person name="Heckel D.G."/>
            <person name="Herndon N."/>
            <person name="Jiang H."/>
            <person name="Papanicolaou A."/>
            <person name="Qu J."/>
            <person name="Soulages J.L."/>
            <person name="Vogel H."/>
            <person name="Walters J."/>
            <person name="Waterhouse R.M."/>
            <person name="Ahn S.J."/>
            <person name="Almeida F.C."/>
            <person name="An C."/>
            <person name="Aqrawi P."/>
            <person name="Bretschneider A."/>
            <person name="Bryant W.B."/>
            <person name="Bucks S."/>
            <person name="Chao H."/>
            <person name="Chevignon G."/>
            <person name="Christen J.M."/>
            <person name="Clarke D.F."/>
            <person name="Dittmer N.T."/>
            <person name="Ferguson L.C.F."/>
            <person name="Garavelou S."/>
            <person name="Gordon K.H.J."/>
            <person name="Gunaratna R.T."/>
            <person name="Han Y."/>
            <person name="Hauser F."/>
            <person name="He Y."/>
            <person name="Heidel-Fischer H."/>
            <person name="Hirsh A."/>
            <person name="Hu Y."/>
            <person name="Jiang H."/>
            <person name="Kalra D."/>
            <person name="Klinner C."/>
            <person name="Konig C."/>
            <person name="Kovar C."/>
            <person name="Kroll A.R."/>
            <person name="Kuwar S.S."/>
            <person name="Lee S.L."/>
            <person name="Lehman R."/>
            <person name="Li K."/>
            <person name="Li Z."/>
            <person name="Liang H."/>
            <person name="Lovelace S."/>
            <person name="Lu Z."/>
            <person name="Mansfield J.H."/>
            <person name="McCulloch K.J."/>
            <person name="Mathew T."/>
            <person name="Morton B."/>
            <person name="Muzny D.M."/>
            <person name="Neunemann D."/>
            <person name="Ongeri F."/>
            <person name="Pauchet Y."/>
            <person name="Pu L.L."/>
            <person name="Pyrousis I."/>
            <person name="Rao X.J."/>
            <person name="Redding A."/>
            <person name="Roesel C."/>
            <person name="Sanchez-Gracia A."/>
            <person name="Schaack S."/>
            <person name="Shukla A."/>
            <person name="Tetreau G."/>
            <person name="Wang Y."/>
            <person name="Xiong G.H."/>
            <person name="Traut W."/>
            <person name="Walsh T.K."/>
            <person name="Worley K.C."/>
            <person name="Wu D."/>
            <person name="Wu W."/>
            <person name="Wu Y.Q."/>
            <person name="Zhang X."/>
            <person name="Zou Z."/>
            <person name="Zucker H."/>
            <person name="Briscoe A.D."/>
            <person name="Burmester T."/>
            <person name="Clem R.J."/>
            <person name="Feyereisen R."/>
            <person name="Grimmelikhuijzen C.J.P."/>
            <person name="Hamodrakas S.J."/>
            <person name="Hansson B.S."/>
            <person name="Huguet E."/>
            <person name="Jermiin L.S."/>
            <person name="Lan Q."/>
            <person name="Lehman H.K."/>
            <person name="Lorenzen M."/>
            <person name="Merzendorfer H."/>
            <person name="Michalopoulos I."/>
            <person name="Morton D.B."/>
            <person name="Muthukrishnan S."/>
            <person name="Oakeshott J.G."/>
            <person name="Palmer W."/>
            <person name="Park Y."/>
            <person name="Passarelli A.L."/>
            <person name="Rozas J."/>
            <person name="Schwartz L.M."/>
            <person name="Smith W."/>
            <person name="Southgate A."/>
            <person name="Vilcinskas A."/>
            <person name="Vogt R."/>
            <person name="Wang P."/>
            <person name="Werren J."/>
            <person name="Yu X.Q."/>
            <person name="Zhou J.J."/>
            <person name="Brown S.J."/>
            <person name="Scherer S.E."/>
            <person name="Richards S."/>
            <person name="Blissard G.W."/>
        </authorList>
    </citation>
    <scope>NUCLEOTIDE SEQUENCE</scope>
</reference>
<proteinExistence type="predicted"/>
<reference evidence="1" key="2">
    <citation type="submission" date="2020-12" db="EMBL/GenBank/DDBJ databases">
        <authorList>
            <person name="Kanost M."/>
        </authorList>
    </citation>
    <scope>NUCLEOTIDE SEQUENCE</scope>
</reference>
<gene>
    <name evidence="1" type="ORF">O3G_MSEX011139</name>
</gene>
<comment type="caution">
    <text evidence="1">The sequence shown here is derived from an EMBL/GenBank/DDBJ whole genome shotgun (WGS) entry which is preliminary data.</text>
</comment>